<dbReference type="GO" id="GO:0008270">
    <property type="term" value="F:zinc ion binding"/>
    <property type="evidence" value="ECO:0007669"/>
    <property type="project" value="UniProtKB-KW"/>
</dbReference>
<feature type="compositionally biased region" description="Low complexity" evidence="7">
    <location>
        <begin position="383"/>
        <end position="399"/>
    </location>
</feature>
<dbReference type="InterPro" id="IPR044713">
    <property type="entry name" value="DNJA1/2-like"/>
</dbReference>
<feature type="binding site" evidence="5">
    <location>
        <begin position="532"/>
        <end position="535"/>
    </location>
    <ligand>
        <name>substrate</name>
    </ligand>
</feature>
<dbReference type="PROSITE" id="PS51188">
    <property type="entry name" value="ZF_CR"/>
    <property type="match status" value="1"/>
</dbReference>
<dbReference type="CDD" id="cd10747">
    <property type="entry name" value="DnaJ_C"/>
    <property type="match status" value="1"/>
</dbReference>
<dbReference type="InterPro" id="IPR036410">
    <property type="entry name" value="HSP_DnaJ_Cys-rich_dom_sf"/>
</dbReference>
<dbReference type="InterPro" id="IPR008971">
    <property type="entry name" value="HSP40/DnaJ_pept-bd"/>
</dbReference>
<keyword evidence="5" id="KW-0460">Magnesium</keyword>
<feature type="binding site" evidence="5">
    <location>
        <position position="554"/>
    </location>
    <ligand>
        <name>substrate</name>
    </ligand>
</feature>
<dbReference type="InterPro" id="IPR002939">
    <property type="entry name" value="DnaJ_C"/>
</dbReference>
<dbReference type="FunFam" id="2.10.230.10:FF:000001">
    <property type="entry name" value="DnaJ subfamily A member 2"/>
    <property type="match status" value="1"/>
</dbReference>
<evidence type="ECO:0008006" key="12">
    <source>
        <dbReference type="Google" id="ProtNLM"/>
    </source>
</evidence>
<dbReference type="SUPFAM" id="SSF57938">
    <property type="entry name" value="DnaJ/Hsp40 cysteine-rich domain"/>
    <property type="match status" value="1"/>
</dbReference>
<evidence type="ECO:0000256" key="6">
    <source>
        <dbReference type="PROSITE-ProRule" id="PRU00546"/>
    </source>
</evidence>
<dbReference type="AlphaFoldDB" id="A0A8X7NDM5"/>
<dbReference type="InterPro" id="IPR001623">
    <property type="entry name" value="DnaJ_domain"/>
</dbReference>
<dbReference type="PRINTS" id="PR00625">
    <property type="entry name" value="JDOMAIN"/>
</dbReference>
<dbReference type="SMART" id="SM00271">
    <property type="entry name" value="DnaJ"/>
    <property type="match status" value="1"/>
</dbReference>
<dbReference type="InterPro" id="IPR018253">
    <property type="entry name" value="DnaJ_domain_CS"/>
</dbReference>
<gene>
    <name evidence="10" type="ORF">A4X09_0g1370</name>
</gene>
<evidence type="ECO:0000256" key="2">
    <source>
        <dbReference type="ARBA" id="ARBA00022737"/>
    </source>
</evidence>
<dbReference type="CDD" id="cd16841">
    <property type="entry name" value="RraA_family"/>
    <property type="match status" value="1"/>
</dbReference>
<name>A0A8X7NDM5_9BASI</name>
<dbReference type="Gene3D" id="3.50.30.40">
    <property type="entry name" value="Ribonuclease E inhibitor RraA/RraA-like"/>
    <property type="match status" value="1"/>
</dbReference>
<dbReference type="FunFam" id="2.60.260.20:FF:000003">
    <property type="entry name" value="DnaJ subfamily A member 2"/>
    <property type="match status" value="1"/>
</dbReference>
<comment type="cofactor">
    <cofactor evidence="5">
        <name>Mg(2+)</name>
        <dbReference type="ChEBI" id="CHEBI:18420"/>
    </cofactor>
</comment>
<dbReference type="PANTHER" id="PTHR43888">
    <property type="entry name" value="DNAJ-LIKE-2, ISOFORM A-RELATED"/>
    <property type="match status" value="1"/>
</dbReference>
<dbReference type="InterPro" id="IPR036704">
    <property type="entry name" value="RraA/RraA-like_sf"/>
</dbReference>
<dbReference type="GO" id="GO:0051082">
    <property type="term" value="F:unfolded protein binding"/>
    <property type="evidence" value="ECO:0007669"/>
    <property type="project" value="InterPro"/>
</dbReference>
<dbReference type="EMBL" id="LWDG02000031">
    <property type="protein sequence ID" value="KAE8270962.1"/>
    <property type="molecule type" value="Genomic_DNA"/>
</dbReference>
<evidence type="ECO:0000256" key="4">
    <source>
        <dbReference type="ARBA" id="ARBA00022833"/>
    </source>
</evidence>
<accession>A0A8X7NDM5</accession>
<feature type="binding site" evidence="5">
    <location>
        <position position="555"/>
    </location>
    <ligand>
        <name>Mg(2+)</name>
        <dbReference type="ChEBI" id="CHEBI:18420"/>
    </ligand>
</feature>
<feature type="domain" description="CR-type" evidence="9">
    <location>
        <begin position="146"/>
        <end position="230"/>
    </location>
</feature>
<comment type="caution">
    <text evidence="10">The sequence shown here is derived from an EMBL/GenBank/DDBJ whole genome shotgun (WGS) entry which is preliminary data.</text>
</comment>
<dbReference type="CDD" id="cd10719">
    <property type="entry name" value="DnaJ_zf"/>
    <property type="match status" value="1"/>
</dbReference>
<dbReference type="Gene3D" id="1.10.287.110">
    <property type="entry name" value="DnaJ domain"/>
    <property type="match status" value="1"/>
</dbReference>
<evidence type="ECO:0000259" key="8">
    <source>
        <dbReference type="PROSITE" id="PS50076"/>
    </source>
</evidence>
<evidence type="ECO:0000256" key="7">
    <source>
        <dbReference type="SAM" id="MobiDB-lite"/>
    </source>
</evidence>
<dbReference type="Pfam" id="PF00226">
    <property type="entry name" value="DnaJ"/>
    <property type="match status" value="1"/>
</dbReference>
<dbReference type="SUPFAM" id="SSF46565">
    <property type="entry name" value="Chaperone J-domain"/>
    <property type="match status" value="1"/>
</dbReference>
<dbReference type="CDD" id="cd06257">
    <property type="entry name" value="DnaJ"/>
    <property type="match status" value="1"/>
</dbReference>
<evidence type="ECO:0000313" key="10">
    <source>
        <dbReference type="EMBL" id="KAE8270962.1"/>
    </source>
</evidence>
<keyword evidence="1 5" id="KW-0479">Metal-binding</keyword>
<dbReference type="GO" id="GO:0030544">
    <property type="term" value="F:Hsp70 protein binding"/>
    <property type="evidence" value="ECO:0007669"/>
    <property type="project" value="InterPro"/>
</dbReference>
<dbReference type="Gene3D" id="2.10.230.10">
    <property type="entry name" value="Heat shock protein DnaJ, cysteine-rich domain"/>
    <property type="match status" value="1"/>
</dbReference>
<dbReference type="Gene3D" id="2.60.260.20">
    <property type="entry name" value="Urease metallochaperone UreE, N-terminal domain"/>
    <property type="match status" value="2"/>
</dbReference>
<dbReference type="Pfam" id="PF03737">
    <property type="entry name" value="RraA-like"/>
    <property type="match status" value="1"/>
</dbReference>
<protein>
    <recommendedName>
        <fullName evidence="12">DnaJ-domain-containing protein</fullName>
    </recommendedName>
</protein>
<dbReference type="SUPFAM" id="SSF49493">
    <property type="entry name" value="HSP40/DnaJ peptide-binding domain"/>
    <property type="match status" value="2"/>
</dbReference>
<dbReference type="Proteomes" id="UP000078113">
    <property type="component" value="Unassembled WGS sequence"/>
</dbReference>
<organism evidence="10 11">
    <name type="scientific">Tilletia walkeri</name>
    <dbReference type="NCBI Taxonomy" id="117179"/>
    <lineage>
        <taxon>Eukaryota</taxon>
        <taxon>Fungi</taxon>
        <taxon>Dikarya</taxon>
        <taxon>Basidiomycota</taxon>
        <taxon>Ustilaginomycotina</taxon>
        <taxon>Exobasidiomycetes</taxon>
        <taxon>Tilletiales</taxon>
        <taxon>Tilletiaceae</taxon>
        <taxon>Tilletia</taxon>
    </lineage>
</organism>
<proteinExistence type="predicted"/>
<evidence type="ECO:0000259" key="9">
    <source>
        <dbReference type="PROSITE" id="PS51188"/>
    </source>
</evidence>
<dbReference type="Pfam" id="PF00684">
    <property type="entry name" value="DnaJ_CXXCXGXG"/>
    <property type="match status" value="1"/>
</dbReference>
<evidence type="ECO:0000256" key="1">
    <source>
        <dbReference type="ARBA" id="ARBA00022723"/>
    </source>
</evidence>
<evidence type="ECO:0000313" key="11">
    <source>
        <dbReference type="Proteomes" id="UP000078113"/>
    </source>
</evidence>
<dbReference type="InterPro" id="IPR001305">
    <property type="entry name" value="HSP_DnaJ_Cys-rich_dom"/>
</dbReference>
<reference evidence="10" key="1">
    <citation type="submission" date="2016-04" db="EMBL/GenBank/DDBJ databases">
        <authorList>
            <person name="Nguyen H.D."/>
            <person name="Samba Siva P."/>
            <person name="Cullis J."/>
            <person name="Levesque C.A."/>
            <person name="Hambleton S."/>
        </authorList>
    </citation>
    <scope>NUCLEOTIDE SEQUENCE</scope>
    <source>
        <strain evidence="10">DAOMC 236422</strain>
    </source>
</reference>
<keyword evidence="3 6" id="KW-0863">Zinc-finger</keyword>
<keyword evidence="11" id="KW-1185">Reference proteome</keyword>
<evidence type="ECO:0000256" key="3">
    <source>
        <dbReference type="ARBA" id="ARBA00022771"/>
    </source>
</evidence>
<feature type="zinc finger region" description="CR-type" evidence="6">
    <location>
        <begin position="146"/>
        <end position="230"/>
    </location>
</feature>
<reference evidence="10" key="2">
    <citation type="journal article" date="2019" name="IMA Fungus">
        <title>Genome sequencing and comparison of five Tilletia species to identify candidate genes for the detection of regulated species infecting wheat.</title>
        <authorList>
            <person name="Nguyen H.D.T."/>
            <person name="Sultana T."/>
            <person name="Kesanakurti P."/>
            <person name="Hambleton S."/>
        </authorList>
    </citation>
    <scope>NUCLEOTIDE SEQUENCE</scope>
    <source>
        <strain evidence="10">DAOMC 236422</strain>
    </source>
</reference>
<keyword evidence="4 6" id="KW-0862">Zinc</keyword>
<evidence type="ECO:0000256" key="5">
    <source>
        <dbReference type="PIRSR" id="PIRSR605493-1"/>
    </source>
</evidence>
<dbReference type="PROSITE" id="PS00636">
    <property type="entry name" value="DNAJ_1"/>
    <property type="match status" value="1"/>
</dbReference>
<dbReference type="Pfam" id="PF01556">
    <property type="entry name" value="DnaJ_C"/>
    <property type="match status" value="1"/>
</dbReference>
<dbReference type="SUPFAM" id="SSF89562">
    <property type="entry name" value="RraA-like"/>
    <property type="match status" value="1"/>
</dbReference>
<dbReference type="PROSITE" id="PS50076">
    <property type="entry name" value="DNAJ_2"/>
    <property type="match status" value="1"/>
</dbReference>
<dbReference type="InterPro" id="IPR005493">
    <property type="entry name" value="RraA/RraA-like"/>
</dbReference>
<sequence length="671" mass="72095">MVADTELYDLLAVAPDASEQEIKQAFRKQSLLHHPDKNPGDETASARFQEISAAYETLSDPDARAAYDRYGTVGGGDAGGPGPDMDDLFSFMFGDGGGFNPPPGFDFSDFAGGMPGGGMPRGGFAKRKAQSSVLPYDVTLEDLYKGKTAHFSLEKNMVCTTCTGSGGKPGATPKTCVKCNGEGFVLNRQMSNGMISQRPVQCSDCDGEGTRIRDKERCKKCKGQKTLKSKAKLDLKIKPGMHDGERITFKEQGDEEPGVSQPGDIIFVLKLKTHPIFQIRTGLAGEPSTDLEATVHLTLSEALLGFDRTILTHLDGRNIRVNKSSGHITRPGDVQCLRGEGMPQGGFLERSGDLYINWVIDFPDEDWLSKTDVAALARLLPAKRPDVSGSGPSTTASPPHAETPRPAAPKPEPSKTAPKQTPPQPKPAPQSKASEEPESIFTRLREFSSCEVADALIKLKLPHGGHIPGIDIFSPEHIDGETRVCGPAFTVKMVATKDKDAPKPPKHFVDASEPGSVMVVTCPPNTRSAIWGGLMTARAQSIGVKGVILDGRCRDLAEHRESGFPVFARGHSTLGQSPFTRPSELQVPITISDPSFAGLNTEEDGLEPFPSVTVNPGDVVLADMDGVVVFSPDLAEQVLELAAKGREVDGRCMEDLHRGHGIAETFKKHRG</sequence>
<dbReference type="InterPro" id="IPR036869">
    <property type="entry name" value="J_dom_sf"/>
</dbReference>
<keyword evidence="2" id="KW-0677">Repeat</keyword>
<feature type="region of interest" description="Disordered" evidence="7">
    <location>
        <begin position="383"/>
        <end position="440"/>
    </location>
</feature>
<feature type="domain" description="J" evidence="8">
    <location>
        <begin position="6"/>
        <end position="71"/>
    </location>
</feature>
<dbReference type="GO" id="GO:0006457">
    <property type="term" value="P:protein folding"/>
    <property type="evidence" value="ECO:0007669"/>
    <property type="project" value="InterPro"/>
</dbReference>